<dbReference type="GO" id="GO:0042254">
    <property type="term" value="P:ribosome biogenesis"/>
    <property type="evidence" value="ECO:0007669"/>
    <property type="project" value="UniProtKB-KW"/>
</dbReference>
<dbReference type="InterPro" id="IPR003772">
    <property type="entry name" value="YceD"/>
</dbReference>
<dbReference type="AlphaFoldDB" id="A0A4R1F0V9"/>
<dbReference type="PANTHER" id="PTHR38099:SF1">
    <property type="entry name" value="LARGE RIBOSOMAL RNA SUBUNIT ACCUMULATION PROTEIN YCED"/>
    <property type="match status" value="1"/>
</dbReference>
<comment type="similarity">
    <text evidence="2">Belongs to the DUF177 domain family.</text>
</comment>
<dbReference type="OrthoDB" id="9786771at2"/>
<organism evidence="6 7">
    <name type="scientific">Cocleimonas flava</name>
    <dbReference type="NCBI Taxonomy" id="634765"/>
    <lineage>
        <taxon>Bacteria</taxon>
        <taxon>Pseudomonadati</taxon>
        <taxon>Pseudomonadota</taxon>
        <taxon>Gammaproteobacteria</taxon>
        <taxon>Thiotrichales</taxon>
        <taxon>Thiotrichaceae</taxon>
        <taxon>Cocleimonas</taxon>
    </lineage>
</organism>
<protein>
    <recommendedName>
        <fullName evidence="3">Large ribosomal RNA subunit accumulation protein YceD</fullName>
    </recommendedName>
    <alternativeName>
        <fullName evidence="5">23S rRNA accumulation protein YceD</fullName>
    </alternativeName>
</protein>
<keyword evidence="7" id="KW-1185">Reference proteome</keyword>
<keyword evidence="4" id="KW-0690">Ribosome biogenesis</keyword>
<evidence type="ECO:0000256" key="5">
    <source>
        <dbReference type="ARBA" id="ARBA00031841"/>
    </source>
</evidence>
<evidence type="ECO:0000256" key="1">
    <source>
        <dbReference type="ARBA" id="ARBA00002868"/>
    </source>
</evidence>
<dbReference type="Pfam" id="PF02620">
    <property type="entry name" value="YceD"/>
    <property type="match status" value="1"/>
</dbReference>
<name>A0A4R1F0V9_9GAMM</name>
<dbReference type="PANTHER" id="PTHR38099">
    <property type="entry name" value="LARGE RIBOSOMAL RNA SUBUNIT ACCUMULATION PROTEIN YCED"/>
    <property type="match status" value="1"/>
</dbReference>
<comment type="function">
    <text evidence="1">Plays a role in synthesis, processing and/or stability of 23S rRNA.</text>
</comment>
<dbReference type="InterPro" id="IPR039255">
    <property type="entry name" value="YceD_bac"/>
</dbReference>
<evidence type="ECO:0000256" key="2">
    <source>
        <dbReference type="ARBA" id="ARBA00010740"/>
    </source>
</evidence>
<proteinExistence type="inferred from homology"/>
<dbReference type="EMBL" id="SMFQ01000004">
    <property type="protein sequence ID" value="TCJ85118.1"/>
    <property type="molecule type" value="Genomic_DNA"/>
</dbReference>
<comment type="caution">
    <text evidence="6">The sequence shown here is derived from an EMBL/GenBank/DDBJ whole genome shotgun (WGS) entry which is preliminary data.</text>
</comment>
<dbReference type="RefSeq" id="WP_131906828.1">
    <property type="nucleotide sequence ID" value="NZ_BAAAFU010000001.1"/>
</dbReference>
<evidence type="ECO:0000256" key="3">
    <source>
        <dbReference type="ARBA" id="ARBA00015716"/>
    </source>
</evidence>
<accession>A0A4R1F0V9</accession>
<reference evidence="6 7" key="1">
    <citation type="submission" date="2019-03" db="EMBL/GenBank/DDBJ databases">
        <title>Genomic Encyclopedia of Type Strains, Phase IV (KMG-IV): sequencing the most valuable type-strain genomes for metagenomic binning, comparative biology and taxonomic classification.</title>
        <authorList>
            <person name="Goeker M."/>
        </authorList>
    </citation>
    <scope>NUCLEOTIDE SEQUENCE [LARGE SCALE GENOMIC DNA]</scope>
    <source>
        <strain evidence="6 7">DSM 24830</strain>
    </source>
</reference>
<sequence length="183" mass="20938">MSDNSQIQRLPVEVDPFKLVEQGRQFEGRMPLSDFPRLKDLLYKSESETNEKLVKVDLEFARNETGLPVIKGQITAEMQMICNRCLDATALTVETQTEVVLVGSDAQAERLQDSFDIWLVEDQTLVLKDFIEDELLLAMPLVIAHDECEPARRLIEALPEDEYNDEQKEKDNPFAALKDIKLN</sequence>
<evidence type="ECO:0000313" key="6">
    <source>
        <dbReference type="EMBL" id="TCJ85118.1"/>
    </source>
</evidence>
<evidence type="ECO:0000313" key="7">
    <source>
        <dbReference type="Proteomes" id="UP000294887"/>
    </source>
</evidence>
<gene>
    <name evidence="6" type="ORF">EV695_3084</name>
</gene>
<evidence type="ECO:0000256" key="4">
    <source>
        <dbReference type="ARBA" id="ARBA00022517"/>
    </source>
</evidence>
<dbReference type="Proteomes" id="UP000294887">
    <property type="component" value="Unassembled WGS sequence"/>
</dbReference>
<dbReference type="GO" id="GO:0005829">
    <property type="term" value="C:cytosol"/>
    <property type="evidence" value="ECO:0007669"/>
    <property type="project" value="TreeGrafter"/>
</dbReference>